<protein>
    <recommendedName>
        <fullName evidence="9">Glycosyltransferase RgtA/B/C/D-like domain-containing protein</fullName>
    </recommendedName>
</protein>
<feature type="domain" description="Glycosyltransferase RgtA/B/C/D-like" evidence="9">
    <location>
        <begin position="77"/>
        <end position="231"/>
    </location>
</feature>
<sequence>MAPKQDWYHPLTNYFEYFSLAAILLTGAFLRLWRIREYMTFLGDEGRDVLIVKRMIVDHDITFLGPTASVGGFFLGPIYYYFITPFLWAFNLDPVGPAVMVALFGIATIGLVYIAGKHFYSTTAALVASSLFAVSPVVIAYSRSSWNPNIVPFFSLLFVYSLSKAVEMHKKKWYFIAGSCIGIGLQLHYLFTFLIPVGVVFVLLYDRDGKRRIIQYAFALAGCLAWLMPFIGFEIKNRFPNTLTIYRFISAGKEVAFSGNPLSTVSGVVFRLFARLIFKFPPSEQLSIELYDMDWWWRTGIIVAVVVTIAYALYRVFRFRKQADVLVGLWLLFGAGLFGFYQKAIYDYYFVIMFGLPFLLFGSLISICMNNRFVKWVSIAAVAVLLWFNWNGRPFIYPPNRQIEQVERIAREIYTMSGGRPYNFGLVTNGNSDHAYRFFLESWGHPPVTIENPDIDPPRQTVTDQLVVLCEFPTCQPLGHPLWEIAGFGQAEIDQELDIGLSMKVFRLVHANGKMIQ</sequence>
<feature type="transmembrane region" description="Helical" evidence="8">
    <location>
        <begin position="373"/>
        <end position="390"/>
    </location>
</feature>
<feature type="transmembrane region" description="Helical" evidence="8">
    <location>
        <begin position="63"/>
        <end position="83"/>
    </location>
</feature>
<feature type="transmembrane region" description="Helical" evidence="8">
    <location>
        <begin position="348"/>
        <end position="366"/>
    </location>
</feature>
<comment type="caution">
    <text evidence="10">The sequence shown here is derived from an EMBL/GenBank/DDBJ whole genome shotgun (WGS) entry which is preliminary data.</text>
</comment>
<dbReference type="EMBL" id="MGAU01000018">
    <property type="protein sequence ID" value="OGK55352.1"/>
    <property type="molecule type" value="Genomic_DNA"/>
</dbReference>
<evidence type="ECO:0000313" key="11">
    <source>
        <dbReference type="Proteomes" id="UP000178486"/>
    </source>
</evidence>
<evidence type="ECO:0000256" key="7">
    <source>
        <dbReference type="ARBA" id="ARBA00023136"/>
    </source>
</evidence>
<evidence type="ECO:0000256" key="8">
    <source>
        <dbReference type="SAM" id="Phobius"/>
    </source>
</evidence>
<reference evidence="10 11" key="1">
    <citation type="journal article" date="2016" name="Nat. Commun.">
        <title>Thousands of microbial genomes shed light on interconnected biogeochemical processes in an aquifer system.</title>
        <authorList>
            <person name="Anantharaman K."/>
            <person name="Brown C.T."/>
            <person name="Hug L.A."/>
            <person name="Sharon I."/>
            <person name="Castelle C.J."/>
            <person name="Probst A.J."/>
            <person name="Thomas B.C."/>
            <person name="Singh A."/>
            <person name="Wilkins M.J."/>
            <person name="Karaoz U."/>
            <person name="Brodie E.L."/>
            <person name="Williams K.H."/>
            <person name="Hubbard S.S."/>
            <person name="Banfield J.F."/>
        </authorList>
    </citation>
    <scope>NUCLEOTIDE SEQUENCE [LARGE SCALE GENOMIC DNA]</scope>
</reference>
<proteinExistence type="predicted"/>
<feature type="transmembrane region" description="Helical" evidence="8">
    <location>
        <begin position="14"/>
        <end position="33"/>
    </location>
</feature>
<evidence type="ECO:0000259" key="9">
    <source>
        <dbReference type="Pfam" id="PF13231"/>
    </source>
</evidence>
<dbReference type="Pfam" id="PF13231">
    <property type="entry name" value="PMT_2"/>
    <property type="match status" value="1"/>
</dbReference>
<evidence type="ECO:0000256" key="5">
    <source>
        <dbReference type="ARBA" id="ARBA00022692"/>
    </source>
</evidence>
<feature type="transmembrane region" description="Helical" evidence="8">
    <location>
        <begin position="95"/>
        <end position="116"/>
    </location>
</feature>
<dbReference type="AlphaFoldDB" id="A0A1F7JIB9"/>
<feature type="transmembrane region" description="Helical" evidence="8">
    <location>
        <begin position="255"/>
        <end position="275"/>
    </location>
</feature>
<organism evidence="10 11">
    <name type="scientific">Candidatus Roizmanbacteria bacterium RIFCSPLOWO2_01_FULL_45_11</name>
    <dbReference type="NCBI Taxonomy" id="1802070"/>
    <lineage>
        <taxon>Bacteria</taxon>
        <taxon>Candidatus Roizmaniibacteriota</taxon>
    </lineage>
</organism>
<feature type="transmembrane region" description="Helical" evidence="8">
    <location>
        <begin position="149"/>
        <end position="166"/>
    </location>
</feature>
<accession>A0A1F7JIB9</accession>
<keyword evidence="6 8" id="KW-1133">Transmembrane helix</keyword>
<dbReference type="Proteomes" id="UP000178486">
    <property type="component" value="Unassembled WGS sequence"/>
</dbReference>
<evidence type="ECO:0000256" key="4">
    <source>
        <dbReference type="ARBA" id="ARBA00022679"/>
    </source>
</evidence>
<dbReference type="GO" id="GO:0016763">
    <property type="term" value="F:pentosyltransferase activity"/>
    <property type="evidence" value="ECO:0007669"/>
    <property type="project" value="TreeGrafter"/>
</dbReference>
<evidence type="ECO:0000256" key="6">
    <source>
        <dbReference type="ARBA" id="ARBA00022989"/>
    </source>
</evidence>
<feature type="transmembrane region" description="Helical" evidence="8">
    <location>
        <begin position="123"/>
        <end position="143"/>
    </location>
</feature>
<dbReference type="PANTHER" id="PTHR33908:SF11">
    <property type="entry name" value="MEMBRANE PROTEIN"/>
    <property type="match status" value="1"/>
</dbReference>
<dbReference type="InterPro" id="IPR038731">
    <property type="entry name" value="RgtA/B/C-like"/>
</dbReference>
<dbReference type="GO" id="GO:0005886">
    <property type="term" value="C:plasma membrane"/>
    <property type="evidence" value="ECO:0007669"/>
    <property type="project" value="UniProtKB-SubCell"/>
</dbReference>
<name>A0A1F7JIB9_9BACT</name>
<dbReference type="PANTHER" id="PTHR33908">
    <property type="entry name" value="MANNOSYLTRANSFERASE YKCB-RELATED"/>
    <property type="match status" value="1"/>
</dbReference>
<keyword evidence="4" id="KW-0808">Transferase</keyword>
<dbReference type="InterPro" id="IPR050297">
    <property type="entry name" value="LipidA_mod_glycosyltrf_83"/>
</dbReference>
<gene>
    <name evidence="10" type="ORF">A3B56_00965</name>
</gene>
<keyword evidence="5 8" id="KW-0812">Transmembrane</keyword>
<evidence type="ECO:0000256" key="3">
    <source>
        <dbReference type="ARBA" id="ARBA00022676"/>
    </source>
</evidence>
<feature type="transmembrane region" description="Helical" evidence="8">
    <location>
        <begin position="325"/>
        <end position="342"/>
    </location>
</feature>
<evidence type="ECO:0000313" key="10">
    <source>
        <dbReference type="EMBL" id="OGK55352.1"/>
    </source>
</evidence>
<feature type="transmembrane region" description="Helical" evidence="8">
    <location>
        <begin position="213"/>
        <end position="235"/>
    </location>
</feature>
<keyword evidence="7 8" id="KW-0472">Membrane</keyword>
<keyword evidence="3" id="KW-0328">Glycosyltransferase</keyword>
<evidence type="ECO:0000256" key="2">
    <source>
        <dbReference type="ARBA" id="ARBA00022475"/>
    </source>
</evidence>
<comment type="subcellular location">
    <subcellularLocation>
        <location evidence="1">Cell membrane</location>
        <topology evidence="1">Multi-pass membrane protein</topology>
    </subcellularLocation>
</comment>
<feature type="transmembrane region" description="Helical" evidence="8">
    <location>
        <begin position="173"/>
        <end position="201"/>
    </location>
</feature>
<feature type="transmembrane region" description="Helical" evidence="8">
    <location>
        <begin position="295"/>
        <end position="313"/>
    </location>
</feature>
<evidence type="ECO:0000256" key="1">
    <source>
        <dbReference type="ARBA" id="ARBA00004651"/>
    </source>
</evidence>
<keyword evidence="2" id="KW-1003">Cell membrane</keyword>
<dbReference type="GO" id="GO:0009103">
    <property type="term" value="P:lipopolysaccharide biosynthetic process"/>
    <property type="evidence" value="ECO:0007669"/>
    <property type="project" value="UniProtKB-ARBA"/>
</dbReference>